<keyword evidence="1" id="KW-0547">Nucleotide-binding</keyword>
<evidence type="ECO:0000256" key="2">
    <source>
        <dbReference type="ARBA" id="ARBA00022801"/>
    </source>
</evidence>
<evidence type="ECO:0000256" key="3">
    <source>
        <dbReference type="ARBA" id="ARBA00022806"/>
    </source>
</evidence>
<dbReference type="EMBL" id="CAUYUJ010000936">
    <property type="protein sequence ID" value="CAK0793304.1"/>
    <property type="molecule type" value="Genomic_DNA"/>
</dbReference>
<keyword evidence="8" id="KW-1185">Reference proteome</keyword>
<dbReference type="InterPro" id="IPR007502">
    <property type="entry name" value="Helicase-assoc_dom"/>
</dbReference>
<feature type="region of interest" description="Disordered" evidence="5">
    <location>
        <begin position="748"/>
        <end position="767"/>
    </location>
</feature>
<feature type="compositionally biased region" description="Basic and acidic residues" evidence="5">
    <location>
        <begin position="976"/>
        <end position="1004"/>
    </location>
</feature>
<sequence length="1004" mass="109182">MGLACGCTRKVSTRDWPSSTAQISSRRRYLSFIWRAKELSRELEVLPRSATEVLQQLPDPPELHAVEETLKDLARLGAIDGASDEAALTPIGRVCLSLPLDLHTCRLVWLGCLWGCAADAVVLACCMGSVQDDPFEVPSPFVESMDTAQLARQLGRSLQSRSHFDMGAFSEPLMLRALFLEWWRGRPGAQLAGFRSWANHARSFSRTRAVVARRLTQLVCAVADCAGRSLRMCEPGSSAGVQLRALLRSLGAENGRERTAPGDWVAEWEAGLEEDAAAAAGVRFARDGAHMFEAGPEKLRALLAAAFSDSLIVGRLGKKCDQGLQVIRRQRMDPQRVVVMSSVPPVIQGKPGAVQRVLAIASDGAELQCEETKKGGSSVMAALPAARAQHLAEGDSRGTPGAAQSGEPILNHVALTVQQLLQFPCGRKEFSITLAREELERDEVPAAAQVGASAEADAVGWPWLSALAAPEPLASCGQLLALLEALGDLAHTEPAAPVAARQLSKKGRSALGKLAEAWPQEACEERGVSADGLSEAFFAWLTGLFAVEGAKKSRTVKKAPSFQRAICRARAALREREDRERATADVAAADGQDGAVEVEFGRDWVSHPCRIEWKALWRSSEDDARIAVKVLPSWRNPTGFACHVLEEDSDESSADFRVLGCCGGIQLIGAGNIAFTEGFVTLRLAHLPFWLLTASVADADLQFGFESQEEEAPQICAARAFGEELPCKLSAEAFVDLAAARGRLRQLARAGPPGGDGSGEEAGSEPYPLRDCRVVSGAVERLLQSVAGGFGAPGRWCAPQPGGEVKWLRAGGEGAGDGAGLDPLREFGELQEAAALALGGSGSELARLRNEVVRAIHRVDDPRALQRLLAMAIEGGEEDKKDKQEKEKMEKQEHNEKKDKKEKKEKKEHNEKKEKKEKKDKDDKEKKDSVDDPRALQRLLAMAIEGGEEDKKDKQEKEKMEKQEHNGKKEKKDKKEKKEHNEKKEKKEKKDKDDKEKKDSVDAK</sequence>
<keyword evidence="4" id="KW-0067">ATP-binding</keyword>
<accession>A0ABN9PJV7</accession>
<name>A0ABN9PJV7_9DINO</name>
<protein>
    <recommendedName>
        <fullName evidence="6">Helicase-associated domain-containing protein</fullName>
    </recommendedName>
</protein>
<keyword evidence="3" id="KW-0347">Helicase</keyword>
<dbReference type="PANTHER" id="PTHR18934:SF99">
    <property type="entry name" value="ATP-DEPENDENT RNA HELICASE DHX37-RELATED"/>
    <property type="match status" value="1"/>
</dbReference>
<evidence type="ECO:0000256" key="4">
    <source>
        <dbReference type="ARBA" id="ARBA00022840"/>
    </source>
</evidence>
<keyword evidence="2" id="KW-0378">Hydrolase</keyword>
<feature type="compositionally biased region" description="Basic and acidic residues" evidence="5">
    <location>
        <begin position="949"/>
        <end position="967"/>
    </location>
</feature>
<feature type="compositionally biased region" description="Basic and acidic residues" evidence="5">
    <location>
        <begin position="905"/>
        <end position="935"/>
    </location>
</feature>
<evidence type="ECO:0000313" key="7">
    <source>
        <dbReference type="EMBL" id="CAK0793304.1"/>
    </source>
</evidence>
<feature type="compositionally biased region" description="Basic and acidic residues" evidence="5">
    <location>
        <begin position="878"/>
        <end position="899"/>
    </location>
</feature>
<dbReference type="Gene3D" id="1.20.120.1080">
    <property type="match status" value="1"/>
</dbReference>
<evidence type="ECO:0000256" key="1">
    <source>
        <dbReference type="ARBA" id="ARBA00022741"/>
    </source>
</evidence>
<reference evidence="7" key="1">
    <citation type="submission" date="2023-10" db="EMBL/GenBank/DDBJ databases">
        <authorList>
            <person name="Chen Y."/>
            <person name="Shah S."/>
            <person name="Dougan E. K."/>
            <person name="Thang M."/>
            <person name="Chan C."/>
        </authorList>
    </citation>
    <scope>NUCLEOTIDE SEQUENCE [LARGE SCALE GENOMIC DNA]</scope>
</reference>
<organism evidence="7 8">
    <name type="scientific">Prorocentrum cordatum</name>
    <dbReference type="NCBI Taxonomy" id="2364126"/>
    <lineage>
        <taxon>Eukaryota</taxon>
        <taxon>Sar</taxon>
        <taxon>Alveolata</taxon>
        <taxon>Dinophyceae</taxon>
        <taxon>Prorocentrales</taxon>
        <taxon>Prorocentraceae</taxon>
        <taxon>Prorocentrum</taxon>
    </lineage>
</organism>
<feature type="region of interest" description="Disordered" evidence="5">
    <location>
        <begin position="876"/>
        <end position="1004"/>
    </location>
</feature>
<proteinExistence type="predicted"/>
<gene>
    <name evidence="7" type="ORF">PCOR1329_LOCUS3643</name>
</gene>
<evidence type="ECO:0000313" key="8">
    <source>
        <dbReference type="Proteomes" id="UP001189429"/>
    </source>
</evidence>
<dbReference type="SMART" id="SM00847">
    <property type="entry name" value="HA2"/>
    <property type="match status" value="1"/>
</dbReference>
<feature type="domain" description="Helicase-associated" evidence="6">
    <location>
        <begin position="68"/>
        <end position="176"/>
    </location>
</feature>
<dbReference type="Proteomes" id="UP001189429">
    <property type="component" value="Unassembled WGS sequence"/>
</dbReference>
<evidence type="ECO:0000259" key="6">
    <source>
        <dbReference type="SMART" id="SM00847"/>
    </source>
</evidence>
<dbReference type="PANTHER" id="PTHR18934">
    <property type="entry name" value="ATP-DEPENDENT RNA HELICASE"/>
    <property type="match status" value="1"/>
</dbReference>
<comment type="caution">
    <text evidence="7">The sequence shown here is derived from an EMBL/GenBank/DDBJ whole genome shotgun (WGS) entry which is preliminary data.</text>
</comment>
<evidence type="ECO:0000256" key="5">
    <source>
        <dbReference type="SAM" id="MobiDB-lite"/>
    </source>
</evidence>